<feature type="region of interest" description="Disordered" evidence="2">
    <location>
        <begin position="88"/>
        <end position="112"/>
    </location>
</feature>
<dbReference type="SUPFAM" id="SSF52047">
    <property type="entry name" value="RNI-like"/>
    <property type="match status" value="1"/>
</dbReference>
<dbReference type="GO" id="GO:0000387">
    <property type="term" value="P:spliceosomal snRNP assembly"/>
    <property type="evidence" value="ECO:0007669"/>
    <property type="project" value="InterPro"/>
</dbReference>
<dbReference type="Proteomes" id="UP000326396">
    <property type="component" value="Linkage Group LG3"/>
</dbReference>
<dbReference type="Pfam" id="PF00646">
    <property type="entry name" value="F-box"/>
    <property type="match status" value="1"/>
</dbReference>
<organism evidence="4 5">
    <name type="scientific">Mikania micrantha</name>
    <name type="common">bitter vine</name>
    <dbReference type="NCBI Taxonomy" id="192012"/>
    <lineage>
        <taxon>Eukaryota</taxon>
        <taxon>Viridiplantae</taxon>
        <taxon>Streptophyta</taxon>
        <taxon>Embryophyta</taxon>
        <taxon>Tracheophyta</taxon>
        <taxon>Spermatophyta</taxon>
        <taxon>Magnoliopsida</taxon>
        <taxon>eudicotyledons</taxon>
        <taxon>Gunneridae</taxon>
        <taxon>Pentapetalae</taxon>
        <taxon>asterids</taxon>
        <taxon>campanulids</taxon>
        <taxon>Asterales</taxon>
        <taxon>Asteraceae</taxon>
        <taxon>Asteroideae</taxon>
        <taxon>Heliantheae alliance</taxon>
        <taxon>Eupatorieae</taxon>
        <taxon>Mikania</taxon>
    </lineage>
</organism>
<name>A0A5N6N264_9ASTR</name>
<evidence type="ECO:0000313" key="5">
    <source>
        <dbReference type="Proteomes" id="UP000326396"/>
    </source>
</evidence>
<dbReference type="SMART" id="SM00579">
    <property type="entry name" value="FBD"/>
    <property type="match status" value="1"/>
</dbReference>
<proteinExistence type="inferred from homology"/>
<reference evidence="4 5" key="1">
    <citation type="submission" date="2019-05" db="EMBL/GenBank/DDBJ databases">
        <title>Mikania micrantha, genome provides insights into the molecular mechanism of rapid growth.</title>
        <authorList>
            <person name="Liu B."/>
        </authorList>
    </citation>
    <scope>NUCLEOTIDE SEQUENCE [LARGE SCALE GENOMIC DNA]</scope>
    <source>
        <strain evidence="4">NLD-2019</strain>
        <tissue evidence="4">Leaf</tissue>
    </source>
</reference>
<dbReference type="Gene3D" id="1.20.58.1070">
    <property type="match status" value="1"/>
</dbReference>
<dbReference type="Gene3D" id="3.80.10.10">
    <property type="entry name" value="Ribonuclease Inhibitor"/>
    <property type="match status" value="1"/>
</dbReference>
<dbReference type="InterPro" id="IPR035426">
    <property type="entry name" value="Gemin2/Brr1"/>
</dbReference>
<dbReference type="InterPro" id="IPR055411">
    <property type="entry name" value="LRR_FXL15/At3g58940/PEG3-like"/>
</dbReference>
<evidence type="ECO:0000313" key="4">
    <source>
        <dbReference type="EMBL" id="KAD4384167.1"/>
    </source>
</evidence>
<evidence type="ECO:0000259" key="3">
    <source>
        <dbReference type="SMART" id="SM00579"/>
    </source>
</evidence>
<comment type="caution">
    <text evidence="4">The sequence shown here is derived from an EMBL/GenBank/DDBJ whole genome shotgun (WGS) entry which is preliminary data.</text>
</comment>
<feature type="domain" description="FBD" evidence="3">
    <location>
        <begin position="858"/>
        <end position="930"/>
    </location>
</feature>
<evidence type="ECO:0000256" key="2">
    <source>
        <dbReference type="SAM" id="MobiDB-lite"/>
    </source>
</evidence>
<sequence length="931" mass="106831">MAEGFSTLESDPSSDDLIINSIQETINLQLGLIPESRSDIQEIHEVTSLISVDQIGEELVQIDAAQIADSINEPIDDRKPEQHVGFTEGLKRNEKTEIKKEKRPRKRGKGLKKHLNDDFERQTVCDCDKRGDRARVVYFREEIESLRYVGMEQQKKKWIEVYCGLGSAVAKEYDNLFGSKHDEEGNYVNFDPRSQFTIKNSNMSENISCEMENMNQVDYLPGVNASDFDGEEDCYEDEDSDSEYDSIQRPVFLVTGEPDFDSGPPQDGLEYLRRVKWEAKHIPKVKIAKVERKVLTKEQTVYMPIIPDIAACPQHLMPSKEWVDVFLADFSKLRLELSDVESSSTCTFSDQIKSVPLAQSIIDNVIQENPDFCPTDDGTIVTQENFDVNQIEEKTTICDWPSLQTITDMEPRARVIMLRKRIISMEQMSYLGRSDCAWLFALCAAIDTPLDADTSASLRCLLRKCATIRAEKKSLDDEVIMLNILTTISGKYFGQLNPIVGVTVTLMVSIEEHQLIEFESTFDISIRKGEENNLVARPILHPMMDIISKLPPAIIETILCLLPIQEAARTSILSREWRYHWVKIPKLSFIEDKFQVTTSRAELSVLEKTFQKPCKRKKMSKRCKLFYAIYQVLLIHEGPIHEFTLCVEADDSCVEIDHIILHLSKKNTVKILKLDFGWDYEWYMLPMSLFSLHRLTNMYLNFCALFHEHSFNEFGCLTTLKLKRLQTYEKTLVRLLSSCPVLKRLTLHCSDGDIIYSGSSQIVDLVKCLPVIEYLSILFTIVLSFGLERVPKEVPAAFVHLKYLCMKNMCFSHKRGLPFLCLLIRCSPNLEKLKLVNDDEDWLEEDDMGSITLEDYSDIMLERLNELEILNFSDTANQWDFLRLVLAKSPVLKKVKISPYNDFDEDGNSDISKILLSSICASPLVNFIFSR</sequence>
<feature type="compositionally biased region" description="Basic and acidic residues" evidence="2">
    <location>
        <begin position="89"/>
        <end position="100"/>
    </location>
</feature>
<dbReference type="GO" id="GO:0032797">
    <property type="term" value="C:SMN complex"/>
    <property type="evidence" value="ECO:0007669"/>
    <property type="project" value="TreeGrafter"/>
</dbReference>
<keyword evidence="5" id="KW-1185">Reference proteome</keyword>
<dbReference type="PANTHER" id="PTHR12794:SF0">
    <property type="entry name" value="GEM-ASSOCIATED PROTEIN 2"/>
    <property type="match status" value="1"/>
</dbReference>
<dbReference type="Pfam" id="PF24758">
    <property type="entry name" value="LRR_At5g56370"/>
    <property type="match status" value="1"/>
</dbReference>
<comment type="similarity">
    <text evidence="1">Belongs to the gemin-2 family.</text>
</comment>
<dbReference type="GO" id="GO:0005634">
    <property type="term" value="C:nucleus"/>
    <property type="evidence" value="ECO:0007669"/>
    <property type="project" value="TreeGrafter"/>
</dbReference>
<dbReference type="InterPro" id="IPR032675">
    <property type="entry name" value="LRR_dom_sf"/>
</dbReference>
<dbReference type="InterPro" id="IPR006566">
    <property type="entry name" value="FBD"/>
</dbReference>
<dbReference type="PANTHER" id="PTHR12794">
    <property type="entry name" value="GEMIN2"/>
    <property type="match status" value="1"/>
</dbReference>
<dbReference type="InterPro" id="IPR036047">
    <property type="entry name" value="F-box-like_dom_sf"/>
</dbReference>
<dbReference type="InterPro" id="IPR001810">
    <property type="entry name" value="F-box_dom"/>
</dbReference>
<dbReference type="EMBL" id="SZYD01000013">
    <property type="protein sequence ID" value="KAD4384167.1"/>
    <property type="molecule type" value="Genomic_DNA"/>
</dbReference>
<gene>
    <name evidence="4" type="ORF">E3N88_24335</name>
</gene>
<dbReference type="OrthoDB" id="428895at2759"/>
<dbReference type="Pfam" id="PF04938">
    <property type="entry name" value="SIP1"/>
    <property type="match status" value="1"/>
</dbReference>
<protein>
    <recommendedName>
        <fullName evidence="3">FBD domain-containing protein</fullName>
    </recommendedName>
</protein>
<accession>A0A5N6N264</accession>
<dbReference type="SUPFAM" id="SSF81383">
    <property type="entry name" value="F-box domain"/>
    <property type="match status" value="1"/>
</dbReference>
<feature type="compositionally biased region" description="Basic residues" evidence="2">
    <location>
        <begin position="101"/>
        <end position="112"/>
    </location>
</feature>
<evidence type="ECO:0000256" key="1">
    <source>
        <dbReference type="ARBA" id="ARBA00025758"/>
    </source>
</evidence>
<dbReference type="AlphaFoldDB" id="A0A5N6N264"/>